<proteinExistence type="predicted"/>
<evidence type="ECO:0000313" key="1">
    <source>
        <dbReference type="EMBL" id="GAA4804693.1"/>
    </source>
</evidence>
<dbReference type="PIRSF" id="PIRSF035042">
    <property type="entry name" value="UCP035042_thirdx"/>
    <property type="match status" value="1"/>
</dbReference>
<keyword evidence="2" id="KW-1185">Reference proteome</keyword>
<gene>
    <name evidence="1" type="ORF">GCM10023353_04110</name>
</gene>
<reference evidence="2" key="1">
    <citation type="journal article" date="2019" name="Int. J. Syst. Evol. Microbiol.">
        <title>The Global Catalogue of Microorganisms (GCM) 10K type strain sequencing project: providing services to taxonomists for standard genome sequencing and annotation.</title>
        <authorList>
            <consortium name="The Broad Institute Genomics Platform"/>
            <consortium name="The Broad Institute Genome Sequencing Center for Infectious Disease"/>
            <person name="Wu L."/>
            <person name="Ma J."/>
        </authorList>
    </citation>
    <scope>NUCLEOTIDE SEQUENCE [LARGE SCALE GENOMIC DNA]</scope>
    <source>
        <strain evidence="2">JCM 18542</strain>
    </source>
</reference>
<dbReference type="Proteomes" id="UP001500839">
    <property type="component" value="Unassembled WGS sequence"/>
</dbReference>
<name>A0ABP9C4Z5_9ACTN</name>
<dbReference type="PANTHER" id="PTHR31902">
    <property type="entry name" value="ACTIN PATCHES DISTAL PROTEIN 1"/>
    <property type="match status" value="1"/>
</dbReference>
<dbReference type="RefSeq" id="WP_200175046.1">
    <property type="nucleotide sequence ID" value="NZ_BAABKQ010000001.1"/>
</dbReference>
<dbReference type="InterPro" id="IPR010350">
    <property type="entry name" value="Aim32/Apd1-like_bac"/>
</dbReference>
<evidence type="ECO:0000313" key="2">
    <source>
        <dbReference type="Proteomes" id="UP001500839"/>
    </source>
</evidence>
<protein>
    <submittedName>
        <fullName evidence="1">Sucrase ferredoxin</fullName>
    </submittedName>
</protein>
<dbReference type="EMBL" id="BAABKQ010000001">
    <property type="protein sequence ID" value="GAA4804693.1"/>
    <property type="molecule type" value="Genomic_DNA"/>
</dbReference>
<dbReference type="PANTHER" id="PTHR31902:SF22">
    <property type="entry name" value="SLL1203 PROTEIN"/>
    <property type="match status" value="1"/>
</dbReference>
<dbReference type="InterPro" id="IPR009737">
    <property type="entry name" value="Aim32/Apd1-like"/>
</dbReference>
<dbReference type="CDD" id="cd03062">
    <property type="entry name" value="TRX_Fd_Sucrase"/>
    <property type="match status" value="1"/>
</dbReference>
<comment type="caution">
    <text evidence="1">The sequence shown here is derived from an EMBL/GenBank/DDBJ whole genome shotgun (WGS) entry which is preliminary data.</text>
</comment>
<accession>A0ABP9C4Z5</accession>
<organism evidence="1 2">
    <name type="scientific">Tomitella cavernea</name>
    <dbReference type="NCBI Taxonomy" id="1387982"/>
    <lineage>
        <taxon>Bacteria</taxon>
        <taxon>Bacillati</taxon>
        <taxon>Actinomycetota</taxon>
        <taxon>Actinomycetes</taxon>
        <taxon>Mycobacteriales</taxon>
        <taxon>Tomitella</taxon>
    </lineage>
</organism>
<sequence length="304" mass="32109">MTTPAADPLRCSQISALDEPLRGTATHVGAWLCLEHPAPWGRDIFDGTAFGDELTALLKARVDDAGTRLMLIRRPGRPAGDAGTGRAVYLARSHPDRVQCARLTVDTPRDLLDVDLTWATDPAATPPGHAVTDPVTLVCTHGRRDVCCAIDGRPIAATLAGAPHPTAEHVWECSHTGGHRFAPSMIVLPTGYSYGRVGADEAEAAVRGIAGGTLPTAGLRGRSCWDQPGQAAELAVRERLAAERVPLNALVVHSDGPDSRTVAHRDGRQWRIATRTEPLAPRTSSCGAAPKAVAAVRVEAVTPL</sequence>
<dbReference type="InterPro" id="IPR036249">
    <property type="entry name" value="Thioredoxin-like_sf"/>
</dbReference>
<dbReference type="SUPFAM" id="SSF52833">
    <property type="entry name" value="Thioredoxin-like"/>
    <property type="match status" value="1"/>
</dbReference>
<dbReference type="Gene3D" id="3.40.30.10">
    <property type="entry name" value="Glutaredoxin"/>
    <property type="match status" value="1"/>
</dbReference>
<dbReference type="Pfam" id="PF06999">
    <property type="entry name" value="Suc_Fer-like"/>
    <property type="match status" value="1"/>
</dbReference>